<sequence length="320" mass="35720">MENIIKLNLDDNGNIINKEFLNIDPKTIDYTKLTDGLYVAYRGTDWVFGNDGSLEVSSWVTETTPQAFSKSLTHTTAIREASSAGLTFGPSYVKLAITQAYDKTITDTVTKQVTLNMTTKPGTETFYKVYSTYLRFDVVRVSNGEETHSATTYEFAGIRAVSVTVDAGQSATVDTNKLVIREDSCLMNPVDDSIWQIIDTTPSLDILTTGRKGTEIFDLNKNMIFNSFNYMSPSCDRLNFIFKITEAGTYVFYVGNVVNLDLSTLNINARDQITRMEFKPADGVNNNYIMKYMEGGNYVLSLEAPSIASAHPFDLLIQKK</sequence>
<protein>
    <submittedName>
        <fullName evidence="1">Enterotoxin Cpe</fullName>
    </submittedName>
</protein>
<name>A0A0C7G6Q8_PARSO</name>
<evidence type="ECO:0000313" key="1">
    <source>
        <dbReference type="EMBL" id="CEQ03437.1"/>
    </source>
</evidence>
<accession>A0A0C7G6Q8</accession>
<dbReference type="Pfam" id="PF03505">
    <property type="entry name" value="Clenterotox"/>
    <property type="match status" value="1"/>
</dbReference>
<reference evidence="1 2" key="1">
    <citation type="submission" date="2015-01" db="EMBL/GenBank/DDBJ databases">
        <authorList>
            <person name="Aslett A.Martin."/>
            <person name="De Silva Nishadi"/>
        </authorList>
    </citation>
    <scope>NUCLEOTIDE SEQUENCE [LARGE SCALE GENOMIC DNA]</scope>
    <source>
        <strain evidence="1 2">R28058</strain>
    </source>
</reference>
<dbReference type="InterPro" id="IPR003897">
    <property type="entry name" value="Clenterotox"/>
</dbReference>
<proteinExistence type="predicted"/>
<dbReference type="Gene3D" id="2.170.15.20">
    <property type="match status" value="1"/>
</dbReference>
<evidence type="ECO:0000313" key="2">
    <source>
        <dbReference type="Proteomes" id="UP000049127"/>
    </source>
</evidence>
<dbReference type="AlphaFoldDB" id="A0A0C7G6Q8"/>
<dbReference type="EMBL" id="CEKZ01000003">
    <property type="protein sequence ID" value="CEQ03437.1"/>
    <property type="molecule type" value="Genomic_DNA"/>
</dbReference>
<dbReference type="RefSeq" id="WP_055341767.1">
    <property type="nucleotide sequence ID" value="NZ_CDNI01000003.1"/>
</dbReference>
<dbReference type="Proteomes" id="UP000049127">
    <property type="component" value="Unassembled WGS sequence"/>
</dbReference>
<gene>
    <name evidence="1" type="primary">cpe</name>
    <name evidence="1" type="ORF">R28058_11701</name>
</gene>
<dbReference type="GO" id="GO:0005576">
    <property type="term" value="C:extracellular region"/>
    <property type="evidence" value="ECO:0007669"/>
    <property type="project" value="InterPro"/>
</dbReference>
<organism evidence="1 2">
    <name type="scientific">Paraclostridium sordellii</name>
    <name type="common">Clostridium sordellii</name>
    <dbReference type="NCBI Taxonomy" id="1505"/>
    <lineage>
        <taxon>Bacteria</taxon>
        <taxon>Bacillati</taxon>
        <taxon>Bacillota</taxon>
        <taxon>Clostridia</taxon>
        <taxon>Peptostreptococcales</taxon>
        <taxon>Peptostreptococcaceae</taxon>
        <taxon>Paraclostridium</taxon>
    </lineage>
</organism>